<dbReference type="NCBIfam" id="NF033711">
    <property type="entry name" value="T9SS_PorQ"/>
    <property type="match status" value="1"/>
</dbReference>
<dbReference type="EMBL" id="BMLV01000004">
    <property type="protein sequence ID" value="GGP05184.1"/>
    <property type="molecule type" value="Genomic_DNA"/>
</dbReference>
<proteinExistence type="predicted"/>
<dbReference type="NCBIfam" id="NF033709">
    <property type="entry name" value="PorV_fam"/>
    <property type="match status" value="1"/>
</dbReference>
<sequence>MWANAQTGTTIYQFLNIPISARQAALGGDAVSVRDYDLNFTAVNPSLMNLDMDNRIALNYASYLADSKLGSINYVKDLAAGHFLSVNARVMDFGKIPRTDESGQVNGEFSAMDASVGLGYAYQFEDNFTIGANVNYITSKIDNFNSSALSASAGVTYHNERTKETIALVFRNFGYQLQTYNGVKEALPFRADIGYTRILPEFPLAFTITYHDLQKFNISQTYNVNGQEVGFGRKFLDHLSGGVELFPEQAFNLRMGYNVKRGNELAVLDQRSFSGLSFGFGIKISSFRFDYSHVRYHNASNVNQIGLMLDLVELSGYRR</sequence>
<organism evidence="1 2">
    <name type="scientific">Cloacibacterium rupense</name>
    <dbReference type="NCBI Taxonomy" id="517423"/>
    <lineage>
        <taxon>Bacteria</taxon>
        <taxon>Pseudomonadati</taxon>
        <taxon>Bacteroidota</taxon>
        <taxon>Flavobacteriia</taxon>
        <taxon>Flavobacteriales</taxon>
        <taxon>Weeksellaceae</taxon>
    </lineage>
</organism>
<reference evidence="2" key="1">
    <citation type="journal article" date="2019" name="Int. J. Syst. Evol. Microbiol.">
        <title>The Global Catalogue of Microorganisms (GCM) 10K type strain sequencing project: providing services to taxonomists for standard genome sequencing and annotation.</title>
        <authorList>
            <consortium name="The Broad Institute Genomics Platform"/>
            <consortium name="The Broad Institute Genome Sequencing Center for Infectious Disease"/>
            <person name="Wu L."/>
            <person name="Ma J."/>
        </authorList>
    </citation>
    <scope>NUCLEOTIDE SEQUENCE [LARGE SCALE GENOMIC DNA]</scope>
    <source>
        <strain evidence="2">CGMCC 1.7656</strain>
    </source>
</reference>
<evidence type="ECO:0000313" key="2">
    <source>
        <dbReference type="Proteomes" id="UP000620064"/>
    </source>
</evidence>
<evidence type="ECO:0000313" key="1">
    <source>
        <dbReference type="EMBL" id="GGP05184.1"/>
    </source>
</evidence>
<accession>A0ABQ2NLT8</accession>
<dbReference type="SUPFAM" id="SSF56935">
    <property type="entry name" value="Porins"/>
    <property type="match status" value="1"/>
</dbReference>
<protein>
    <submittedName>
        <fullName evidence="1">Penicillin-binding protein</fullName>
    </submittedName>
</protein>
<keyword evidence="2" id="KW-1185">Reference proteome</keyword>
<comment type="caution">
    <text evidence="1">The sequence shown here is derived from an EMBL/GenBank/DDBJ whole genome shotgun (WGS) entry which is preliminary data.</text>
</comment>
<dbReference type="Proteomes" id="UP000620064">
    <property type="component" value="Unassembled WGS sequence"/>
</dbReference>
<dbReference type="Gene3D" id="2.40.160.60">
    <property type="entry name" value="Outer membrane protein transport protein (OMPP1/FadL/TodX)"/>
    <property type="match status" value="1"/>
</dbReference>
<gene>
    <name evidence="1" type="primary">porQ</name>
    <name evidence="1" type="ORF">GCM10010992_20370</name>
</gene>
<name>A0ABQ2NLT8_9FLAO</name>